<protein>
    <submittedName>
        <fullName evidence="1">Uncharacterized protein</fullName>
    </submittedName>
</protein>
<dbReference type="HOGENOM" id="CLU_2615661_0_0_0"/>
<keyword evidence="2" id="KW-1185">Reference proteome</keyword>
<evidence type="ECO:0000313" key="1">
    <source>
        <dbReference type="EMBL" id="CAO80105.1"/>
    </source>
</evidence>
<dbReference type="STRING" id="459349.CLOAM0195"/>
<dbReference type="EMBL" id="CU466930">
    <property type="protein sequence ID" value="CAO80105.1"/>
    <property type="molecule type" value="Genomic_DNA"/>
</dbReference>
<evidence type="ECO:0000313" key="2">
    <source>
        <dbReference type="Proteomes" id="UP000002019"/>
    </source>
</evidence>
<accession>B0VF53</accession>
<name>B0VF53_CLOAI</name>
<dbReference type="Proteomes" id="UP000002019">
    <property type="component" value="Chromosome"/>
</dbReference>
<gene>
    <name evidence="1" type="ordered locus">CLOAM0195</name>
</gene>
<proteinExistence type="predicted"/>
<sequence>MDFLIVSVEQVMNFGLQIDKTKLNQVKISRFFQIDFLIASVEQVMNFGLQIDKTKLNQVKISTIISNGFLNRYQWNKL</sequence>
<dbReference type="KEGG" id="caci:CLOAM0195"/>
<reference evidence="1 2" key="1">
    <citation type="journal article" date="2008" name="J. Bacteriol.">
        <title>'Candidatus Cloacamonas acidaminovorans': genome sequence reconstruction provides a first glimpse of a new bacterial division.</title>
        <authorList>
            <person name="Pelletier E."/>
            <person name="Kreimeyer A."/>
            <person name="Bocs S."/>
            <person name="Rouy Z."/>
            <person name="Gyapay G."/>
            <person name="Chouari R."/>
            <person name="Riviere D."/>
            <person name="Ganesan A."/>
            <person name="Daegelen P."/>
            <person name="Sghir A."/>
            <person name="Cohen G.N."/>
            <person name="Medigue C."/>
            <person name="Weissenbach J."/>
            <person name="Le Paslier D."/>
        </authorList>
    </citation>
    <scope>NUCLEOTIDE SEQUENCE [LARGE SCALE GENOMIC DNA]</scope>
    <source>
        <strain evidence="2">Evry</strain>
    </source>
</reference>
<organism evidence="1 2">
    <name type="scientific">Cloacimonas acidaminovorans (strain Evry)</name>
    <dbReference type="NCBI Taxonomy" id="459349"/>
    <lineage>
        <taxon>Bacteria</taxon>
        <taxon>Pseudomonadati</taxon>
        <taxon>Candidatus Cloacimonadota</taxon>
        <taxon>Candidatus Cloacimonadia</taxon>
        <taxon>Candidatus Cloacimonadales</taxon>
        <taxon>Candidatus Cloacimonadaceae</taxon>
        <taxon>Candidatus Cloacimonas</taxon>
    </lineage>
</organism>
<dbReference type="AlphaFoldDB" id="B0VF53"/>